<comment type="caution">
    <text evidence="1">The sequence shown here is derived from an EMBL/GenBank/DDBJ whole genome shotgun (WGS) entry which is preliminary data.</text>
</comment>
<keyword evidence="2" id="KW-1185">Reference proteome</keyword>
<dbReference type="Proteomes" id="UP000789366">
    <property type="component" value="Unassembled WGS sequence"/>
</dbReference>
<organism evidence="1 2">
    <name type="scientific">Cetraspora pellucida</name>
    <dbReference type="NCBI Taxonomy" id="1433469"/>
    <lineage>
        <taxon>Eukaryota</taxon>
        <taxon>Fungi</taxon>
        <taxon>Fungi incertae sedis</taxon>
        <taxon>Mucoromycota</taxon>
        <taxon>Glomeromycotina</taxon>
        <taxon>Glomeromycetes</taxon>
        <taxon>Diversisporales</taxon>
        <taxon>Gigasporaceae</taxon>
        <taxon>Cetraspora</taxon>
    </lineage>
</organism>
<evidence type="ECO:0000313" key="2">
    <source>
        <dbReference type="Proteomes" id="UP000789366"/>
    </source>
</evidence>
<name>A0ACA9KUZ7_9GLOM</name>
<gene>
    <name evidence="1" type="ORF">SPELUC_LOCUS2644</name>
</gene>
<proteinExistence type="predicted"/>
<dbReference type="EMBL" id="CAJVPW010001827">
    <property type="protein sequence ID" value="CAG8492966.1"/>
    <property type="molecule type" value="Genomic_DNA"/>
</dbReference>
<protein>
    <submittedName>
        <fullName evidence="1">4712_t:CDS:1</fullName>
    </submittedName>
</protein>
<accession>A0ACA9KUZ7</accession>
<sequence length="231" mass="26922">MLYKKDRQENNNWLKVIQTFKIEPILFLAHNYLTGSHMGQTVMFKKTRRYYFWLQMFKVLERLEEIDQAAALKVDEIFQVLDHESMSGNDNKSGDTAKLKVNDISRQPYGGLFLVLTHEKNNQRDALKCNKYEKSAVRKLPIPPDNPNNQFKPVYDILKMISLCSLNADDALFLETNSSNSPFTPPPTRYNNDKKSTFRFRISRLSSQQSPLKSISNQVTPYFISTFHDIK</sequence>
<reference evidence="1" key="1">
    <citation type="submission" date="2021-06" db="EMBL/GenBank/DDBJ databases">
        <authorList>
            <person name="Kallberg Y."/>
            <person name="Tangrot J."/>
            <person name="Rosling A."/>
        </authorList>
    </citation>
    <scope>NUCLEOTIDE SEQUENCE</scope>
    <source>
        <strain evidence="1">28 12/20/2015</strain>
    </source>
</reference>
<evidence type="ECO:0000313" key="1">
    <source>
        <dbReference type="EMBL" id="CAG8492966.1"/>
    </source>
</evidence>